<dbReference type="EMBL" id="AVOT02001598">
    <property type="protein sequence ID" value="MBW0467501.1"/>
    <property type="molecule type" value="Genomic_DNA"/>
</dbReference>
<evidence type="ECO:0000256" key="1">
    <source>
        <dbReference type="SAM" id="MobiDB-lite"/>
    </source>
</evidence>
<accession>A0A9Q3GHE9</accession>
<feature type="compositionally biased region" description="Acidic residues" evidence="1">
    <location>
        <begin position="36"/>
        <end position="56"/>
    </location>
</feature>
<keyword evidence="3" id="KW-1185">Reference proteome</keyword>
<feature type="region of interest" description="Disordered" evidence="1">
    <location>
        <begin position="24"/>
        <end position="89"/>
    </location>
</feature>
<proteinExistence type="predicted"/>
<evidence type="ECO:0000313" key="2">
    <source>
        <dbReference type="EMBL" id="MBW0467501.1"/>
    </source>
</evidence>
<gene>
    <name evidence="2" type="ORF">O181_007216</name>
</gene>
<evidence type="ECO:0000313" key="3">
    <source>
        <dbReference type="Proteomes" id="UP000765509"/>
    </source>
</evidence>
<organism evidence="2 3">
    <name type="scientific">Austropuccinia psidii MF-1</name>
    <dbReference type="NCBI Taxonomy" id="1389203"/>
    <lineage>
        <taxon>Eukaryota</taxon>
        <taxon>Fungi</taxon>
        <taxon>Dikarya</taxon>
        <taxon>Basidiomycota</taxon>
        <taxon>Pucciniomycotina</taxon>
        <taxon>Pucciniomycetes</taxon>
        <taxon>Pucciniales</taxon>
        <taxon>Sphaerophragmiaceae</taxon>
        <taxon>Austropuccinia</taxon>
    </lineage>
</organism>
<comment type="caution">
    <text evidence="2">The sequence shown here is derived from an EMBL/GenBank/DDBJ whole genome shotgun (WGS) entry which is preliminary data.</text>
</comment>
<dbReference type="AlphaFoldDB" id="A0A9Q3GHE9"/>
<sequence>MSNNIHPDENLRNKAFNETYWEVATQPYDISHEGAESSDNDDDENSEENEYSDGDIIDLGSGESDESSEVEGEINEANNDQGAHEGRARWTKEVDEEMTDAFDQQPRQVGHTFFKEQLDTNVWH</sequence>
<protein>
    <submittedName>
        <fullName evidence="2">Uncharacterized protein</fullName>
    </submittedName>
</protein>
<dbReference type="Proteomes" id="UP000765509">
    <property type="component" value="Unassembled WGS sequence"/>
</dbReference>
<name>A0A9Q3GHE9_9BASI</name>
<reference evidence="2" key="1">
    <citation type="submission" date="2021-03" db="EMBL/GenBank/DDBJ databases">
        <title>Draft genome sequence of rust myrtle Austropuccinia psidii MF-1, a brazilian biotype.</title>
        <authorList>
            <person name="Quecine M.C."/>
            <person name="Pachon D.M.R."/>
            <person name="Bonatelli M.L."/>
            <person name="Correr F.H."/>
            <person name="Franceschini L.M."/>
            <person name="Leite T.F."/>
            <person name="Margarido G.R.A."/>
            <person name="Almeida C.A."/>
            <person name="Ferrarezi J.A."/>
            <person name="Labate C.A."/>
        </authorList>
    </citation>
    <scope>NUCLEOTIDE SEQUENCE</scope>
    <source>
        <strain evidence="2">MF-1</strain>
    </source>
</reference>
<feature type="compositionally biased region" description="Acidic residues" evidence="1">
    <location>
        <begin position="63"/>
        <end position="74"/>
    </location>
</feature>